<evidence type="ECO:0000313" key="4">
    <source>
        <dbReference type="Proteomes" id="UP000811609"/>
    </source>
</evidence>
<keyword evidence="2" id="KW-1133">Transmembrane helix</keyword>
<evidence type="ECO:0000313" key="3">
    <source>
        <dbReference type="EMBL" id="KAG6630837.1"/>
    </source>
</evidence>
<dbReference type="Proteomes" id="UP000811609">
    <property type="component" value="Chromosome 13"/>
</dbReference>
<evidence type="ECO:0000256" key="2">
    <source>
        <dbReference type="SAM" id="Phobius"/>
    </source>
</evidence>
<keyword evidence="4" id="KW-1185">Reference proteome</keyword>
<reference evidence="3" key="1">
    <citation type="submission" date="2020-12" db="EMBL/GenBank/DDBJ databases">
        <title>WGS assembly of Carya illinoinensis cv. Pawnee.</title>
        <authorList>
            <person name="Platts A."/>
            <person name="Shu S."/>
            <person name="Wright S."/>
            <person name="Barry K."/>
            <person name="Edger P."/>
            <person name="Pires J.C."/>
            <person name="Schmutz J."/>
        </authorList>
    </citation>
    <scope>NUCLEOTIDE SEQUENCE</scope>
    <source>
        <tissue evidence="3">Leaf</tissue>
    </source>
</reference>
<sequence length="108" mass="12741">MQYLTRKISEYRYKTPVPKYRNRRPRHQIPSSETKGPEANTSRRTEPVERLIGLEQFRRIRTSGSALVSLVMSEIWVFFFILSLQSVSVSANRVGLRVELKKENHHLR</sequence>
<comment type="caution">
    <text evidence="3">The sequence shown here is derived from an EMBL/GenBank/DDBJ whole genome shotgun (WGS) entry which is preliminary data.</text>
</comment>
<keyword evidence="2" id="KW-0812">Transmembrane</keyword>
<keyword evidence="2" id="KW-0472">Membrane</keyword>
<feature type="region of interest" description="Disordered" evidence="1">
    <location>
        <begin position="15"/>
        <end position="45"/>
    </location>
</feature>
<dbReference type="EMBL" id="CM031821">
    <property type="protein sequence ID" value="KAG6630837.1"/>
    <property type="molecule type" value="Genomic_DNA"/>
</dbReference>
<accession>A0A8T1NPM5</accession>
<organism evidence="3 4">
    <name type="scientific">Carya illinoinensis</name>
    <name type="common">Pecan</name>
    <dbReference type="NCBI Taxonomy" id="32201"/>
    <lineage>
        <taxon>Eukaryota</taxon>
        <taxon>Viridiplantae</taxon>
        <taxon>Streptophyta</taxon>
        <taxon>Embryophyta</taxon>
        <taxon>Tracheophyta</taxon>
        <taxon>Spermatophyta</taxon>
        <taxon>Magnoliopsida</taxon>
        <taxon>eudicotyledons</taxon>
        <taxon>Gunneridae</taxon>
        <taxon>Pentapetalae</taxon>
        <taxon>rosids</taxon>
        <taxon>fabids</taxon>
        <taxon>Fagales</taxon>
        <taxon>Juglandaceae</taxon>
        <taxon>Carya</taxon>
    </lineage>
</organism>
<proteinExistence type="predicted"/>
<gene>
    <name evidence="3" type="ORF">CIPAW_13G047800</name>
</gene>
<feature type="transmembrane region" description="Helical" evidence="2">
    <location>
        <begin position="66"/>
        <end position="87"/>
    </location>
</feature>
<dbReference type="AlphaFoldDB" id="A0A8T1NPM5"/>
<feature type="compositionally biased region" description="Polar residues" evidence="1">
    <location>
        <begin position="29"/>
        <end position="40"/>
    </location>
</feature>
<protein>
    <submittedName>
        <fullName evidence="3">Uncharacterized protein</fullName>
    </submittedName>
</protein>
<name>A0A8T1NPM5_CARIL</name>
<evidence type="ECO:0000256" key="1">
    <source>
        <dbReference type="SAM" id="MobiDB-lite"/>
    </source>
</evidence>